<evidence type="ECO:0000259" key="6">
    <source>
        <dbReference type="Pfam" id="PF03936"/>
    </source>
</evidence>
<dbReference type="KEGG" id="aprc:113865367"/>
<evidence type="ECO:0000259" key="5">
    <source>
        <dbReference type="Pfam" id="PF01397"/>
    </source>
</evidence>
<dbReference type="GO" id="GO:0009611">
    <property type="term" value="P:response to wounding"/>
    <property type="evidence" value="ECO:0007669"/>
    <property type="project" value="UniProtKB-ARBA"/>
</dbReference>
<dbReference type="Pfam" id="PF03936">
    <property type="entry name" value="Terpene_synth_C"/>
    <property type="match status" value="1"/>
</dbReference>
<dbReference type="InterPro" id="IPR036965">
    <property type="entry name" value="Terpene_synth_N_sf"/>
</dbReference>
<dbReference type="Gene3D" id="1.50.10.130">
    <property type="entry name" value="Terpene synthase, N-terminal domain"/>
    <property type="match status" value="1"/>
</dbReference>
<dbReference type="SUPFAM" id="SSF48576">
    <property type="entry name" value="Terpenoid synthases"/>
    <property type="match status" value="1"/>
</dbReference>
<reference evidence="7" key="1">
    <citation type="journal article" date="2019" name="Toxins">
        <title>Detection of Abrin-Like and Prepropulchellin-Like Toxin Genes and Transcripts Using Whole Genome Sequencing and Full-Length Transcript Sequencing of Abrus precatorius.</title>
        <authorList>
            <person name="Hovde B.T."/>
            <person name="Daligault H.E."/>
            <person name="Hanschen E.R."/>
            <person name="Kunde Y.A."/>
            <person name="Johnson M.B."/>
            <person name="Starkenburg S.R."/>
            <person name="Johnson S.L."/>
        </authorList>
    </citation>
    <scope>NUCLEOTIDE SEQUENCE [LARGE SCALE GENOMIC DNA]</scope>
</reference>
<evidence type="ECO:0000256" key="3">
    <source>
        <dbReference type="ARBA" id="ARBA00022842"/>
    </source>
</evidence>
<comment type="cofactor">
    <cofactor evidence="1">
        <name>Mg(2+)</name>
        <dbReference type="ChEBI" id="CHEBI:18420"/>
    </cofactor>
</comment>
<evidence type="ECO:0000256" key="2">
    <source>
        <dbReference type="ARBA" id="ARBA00022723"/>
    </source>
</evidence>
<name>A0A8B8LJX0_ABRPR</name>
<reference evidence="8" key="2">
    <citation type="submission" date="2025-08" db="UniProtKB">
        <authorList>
            <consortium name="RefSeq"/>
        </authorList>
    </citation>
    <scope>IDENTIFICATION</scope>
    <source>
        <tissue evidence="8">Young leaves</tissue>
    </source>
</reference>
<dbReference type="Proteomes" id="UP000694853">
    <property type="component" value="Unplaced"/>
</dbReference>
<proteinExistence type="predicted"/>
<dbReference type="PANTHER" id="PTHR31225">
    <property type="entry name" value="OS04G0344100 PROTEIN-RELATED"/>
    <property type="match status" value="1"/>
</dbReference>
<gene>
    <name evidence="8" type="primary">LOC113865367</name>
</gene>
<dbReference type="SFLD" id="SFLDG01019">
    <property type="entry name" value="Terpene_Cyclase_Like_1_C_Termi"/>
    <property type="match status" value="1"/>
</dbReference>
<dbReference type="FunFam" id="1.50.10.130:FF:000001">
    <property type="entry name" value="Isoprene synthase, chloroplastic"/>
    <property type="match status" value="1"/>
</dbReference>
<keyword evidence="4" id="KW-0456">Lyase</keyword>
<feature type="domain" description="Terpene synthase metal-binding" evidence="6">
    <location>
        <begin position="269"/>
        <end position="507"/>
    </location>
</feature>
<dbReference type="RefSeq" id="XP_027355658.1">
    <property type="nucleotide sequence ID" value="XM_027499857.1"/>
</dbReference>
<dbReference type="GO" id="GO:0010333">
    <property type="term" value="F:terpene synthase activity"/>
    <property type="evidence" value="ECO:0007669"/>
    <property type="project" value="InterPro"/>
</dbReference>
<dbReference type="InterPro" id="IPR050148">
    <property type="entry name" value="Terpene_synthase-like"/>
</dbReference>
<dbReference type="GO" id="GO:0000287">
    <property type="term" value="F:magnesium ion binding"/>
    <property type="evidence" value="ECO:0007669"/>
    <property type="project" value="InterPro"/>
</dbReference>
<dbReference type="InterPro" id="IPR001906">
    <property type="entry name" value="Terpene_synth_N"/>
</dbReference>
<keyword evidence="2" id="KW-0479">Metal-binding</keyword>
<protein>
    <submittedName>
        <fullName evidence="8">Probable terpene synthase 2</fullName>
    </submittedName>
</protein>
<organism evidence="7 8">
    <name type="scientific">Abrus precatorius</name>
    <name type="common">Indian licorice</name>
    <name type="synonym">Glycine abrus</name>
    <dbReference type="NCBI Taxonomy" id="3816"/>
    <lineage>
        <taxon>Eukaryota</taxon>
        <taxon>Viridiplantae</taxon>
        <taxon>Streptophyta</taxon>
        <taxon>Embryophyta</taxon>
        <taxon>Tracheophyta</taxon>
        <taxon>Spermatophyta</taxon>
        <taxon>Magnoliopsida</taxon>
        <taxon>eudicotyledons</taxon>
        <taxon>Gunneridae</taxon>
        <taxon>Pentapetalae</taxon>
        <taxon>rosids</taxon>
        <taxon>fabids</taxon>
        <taxon>Fabales</taxon>
        <taxon>Fabaceae</taxon>
        <taxon>Papilionoideae</taxon>
        <taxon>50 kb inversion clade</taxon>
        <taxon>NPAAA clade</taxon>
        <taxon>indigoferoid/millettioid clade</taxon>
        <taxon>Abreae</taxon>
        <taxon>Abrus</taxon>
    </lineage>
</organism>
<keyword evidence="3" id="KW-0460">Magnesium</keyword>
<evidence type="ECO:0000256" key="4">
    <source>
        <dbReference type="ARBA" id="ARBA00023239"/>
    </source>
</evidence>
<dbReference type="Gene3D" id="1.10.600.10">
    <property type="entry name" value="Farnesyl Diphosphate Synthase"/>
    <property type="match status" value="1"/>
</dbReference>
<dbReference type="SFLD" id="SFLDS00005">
    <property type="entry name" value="Isoprenoid_Synthase_Type_I"/>
    <property type="match status" value="1"/>
</dbReference>
<dbReference type="InterPro" id="IPR008930">
    <property type="entry name" value="Terpenoid_cyclase/PrenylTrfase"/>
</dbReference>
<evidence type="ECO:0000313" key="7">
    <source>
        <dbReference type="Proteomes" id="UP000694853"/>
    </source>
</evidence>
<dbReference type="AlphaFoldDB" id="A0A8B8LJX0"/>
<dbReference type="CDD" id="cd00684">
    <property type="entry name" value="Terpene_cyclase_plant_C1"/>
    <property type="match status" value="1"/>
</dbReference>
<dbReference type="InterPro" id="IPR034741">
    <property type="entry name" value="Terpene_cyclase-like_1_C"/>
</dbReference>
<dbReference type="FunFam" id="1.10.600.10:FF:000007">
    <property type="entry name" value="Isoprene synthase, chloroplastic"/>
    <property type="match status" value="1"/>
</dbReference>
<sequence>MSNMAASSVPVLVQNAKPTSDVTRRCANFHPSVWGDYFLTIPISLEGDTDMKQIQTLKEEVRKKLVSSIDNNFSYMLNFIDSVQRLGISYHFGHEIDEALHQIYSTSTKDNNITTQNDDLHHLALLFRLLRQHGYRISSNVFYKFKDQTGLFIESVADDIKGILSLYEAAQLRFHGEEILDEAHDFAHAQLTKSLTTQLSPSLAAKVRHSLEQSHRKGMPRLEARYYISFYQEDPSHDENLLTFAKLDFNILQKLHQKEVSSLTKWWNKDLNVSAKFPFARDRIVEGCFWVLGIYFEPQYSLARRIMMKIMAISSIIDDIYDAYGTIDELELFTKVIERWDICCLNDLPDYMRLCYTALLDIFEEIEQEMRQKGKAYCIEYAKKEMKRLIQAYITEARWFHCNYTPTVEEYMKVGTLSCGYAMLTTVSFIGMEDSTEEAFRWATSDPIVIVAASTLCRLMDDIVGHEFEQKRGHVASSLECYMKQHNTSRQEAIEELLKVIESAWKDINDACLDPIPLPLAFLMRVVNLARMMYVLYKEEDSYTNSRGIMKGYIEALLINKMLV</sequence>
<dbReference type="GO" id="GO:0016102">
    <property type="term" value="P:diterpenoid biosynthetic process"/>
    <property type="evidence" value="ECO:0007669"/>
    <property type="project" value="InterPro"/>
</dbReference>
<dbReference type="InterPro" id="IPR008949">
    <property type="entry name" value="Isoprenoid_synthase_dom_sf"/>
</dbReference>
<evidence type="ECO:0000256" key="1">
    <source>
        <dbReference type="ARBA" id="ARBA00001946"/>
    </source>
</evidence>
<dbReference type="GeneID" id="113865367"/>
<dbReference type="GO" id="GO:0080027">
    <property type="term" value="P:response to herbivore"/>
    <property type="evidence" value="ECO:0007669"/>
    <property type="project" value="UniProtKB-ARBA"/>
</dbReference>
<dbReference type="SUPFAM" id="SSF48239">
    <property type="entry name" value="Terpenoid cyclases/Protein prenyltransferases"/>
    <property type="match status" value="1"/>
</dbReference>
<evidence type="ECO:0000313" key="8">
    <source>
        <dbReference type="RefSeq" id="XP_027355658.1"/>
    </source>
</evidence>
<keyword evidence="7" id="KW-1185">Reference proteome</keyword>
<dbReference type="PANTHER" id="PTHR31225:SF221">
    <property type="entry name" value="(-)-GERMACRENE D SYNTHASE"/>
    <property type="match status" value="1"/>
</dbReference>
<dbReference type="Pfam" id="PF01397">
    <property type="entry name" value="Terpene_synth"/>
    <property type="match status" value="1"/>
</dbReference>
<dbReference type="OrthoDB" id="1877784at2759"/>
<dbReference type="InterPro" id="IPR044814">
    <property type="entry name" value="Terpene_cyclase_plant_C1"/>
</dbReference>
<feature type="domain" description="Terpene synthase N-terminal" evidence="5">
    <location>
        <begin position="34"/>
        <end position="211"/>
    </location>
</feature>
<dbReference type="InterPro" id="IPR005630">
    <property type="entry name" value="Terpene_synthase_metal-bd"/>
</dbReference>
<accession>A0A8B8LJX0</accession>